<protein>
    <recommendedName>
        <fullName evidence="3">Adhesin</fullName>
    </recommendedName>
</protein>
<name>A0A193LCS1_9GAMM</name>
<keyword evidence="2" id="KW-1185">Reference proteome</keyword>
<sequence>MLTVSEAALQKFDDTINTMSESPDDGRCLRMVRSEESGLALSLEPVHNDDKTFEYEGRTVLAVPDAFADFCEDMQLDIDETGSLTLA</sequence>
<gene>
    <name evidence="1" type="ORF">BA177_02655</name>
</gene>
<dbReference type="RefSeq" id="WP_068612507.1">
    <property type="nucleotide sequence ID" value="NZ_CP016268.1"/>
</dbReference>
<proteinExistence type="predicted"/>
<dbReference type="STRING" id="1548547.BA177_02655"/>
<dbReference type="AlphaFoldDB" id="A0A193LCS1"/>
<dbReference type="EMBL" id="CP016268">
    <property type="protein sequence ID" value="ANO50263.1"/>
    <property type="molecule type" value="Genomic_DNA"/>
</dbReference>
<dbReference type="Proteomes" id="UP000092695">
    <property type="component" value="Chromosome"/>
</dbReference>
<reference evidence="1 2" key="1">
    <citation type="submission" date="2016-06" db="EMBL/GenBank/DDBJ databases">
        <title>Complete genome sequence of a deep-branching marine Gamma Proteobacterium Woeseia oceani type strain XK5.</title>
        <authorList>
            <person name="Mu D."/>
            <person name="Du Z."/>
        </authorList>
    </citation>
    <scope>NUCLEOTIDE SEQUENCE [LARGE SCALE GENOMIC DNA]</scope>
    <source>
        <strain evidence="1 2">XK5</strain>
    </source>
</reference>
<evidence type="ECO:0000313" key="2">
    <source>
        <dbReference type="Proteomes" id="UP000092695"/>
    </source>
</evidence>
<organism evidence="1 2">
    <name type="scientific">Woeseia oceani</name>
    <dbReference type="NCBI Taxonomy" id="1548547"/>
    <lineage>
        <taxon>Bacteria</taxon>
        <taxon>Pseudomonadati</taxon>
        <taxon>Pseudomonadota</taxon>
        <taxon>Gammaproteobacteria</taxon>
        <taxon>Woeseiales</taxon>
        <taxon>Woeseiaceae</taxon>
        <taxon>Woeseia</taxon>
    </lineage>
</organism>
<accession>A0A193LCS1</accession>
<evidence type="ECO:0000313" key="1">
    <source>
        <dbReference type="EMBL" id="ANO50263.1"/>
    </source>
</evidence>
<dbReference type="KEGG" id="woc:BA177_02655"/>
<evidence type="ECO:0008006" key="3">
    <source>
        <dbReference type="Google" id="ProtNLM"/>
    </source>
</evidence>